<sequence length="86" mass="9553">MADGDPRLHELLAEIGELHDRKQADYGRTGDPFANVRASEDFGVPAWVGTMIRANDKMRRIQSMALKGSLTNESLEDSLMDLAVYS</sequence>
<evidence type="ECO:0008006" key="2">
    <source>
        <dbReference type="Google" id="ProtNLM"/>
    </source>
</evidence>
<reference evidence="1" key="1">
    <citation type="journal article" date="2015" name="Nature">
        <title>Complex archaea that bridge the gap between prokaryotes and eukaryotes.</title>
        <authorList>
            <person name="Spang A."/>
            <person name="Saw J.H."/>
            <person name="Jorgensen S.L."/>
            <person name="Zaremba-Niedzwiedzka K."/>
            <person name="Martijn J."/>
            <person name="Lind A.E."/>
            <person name="van Eijk R."/>
            <person name="Schleper C."/>
            <person name="Guy L."/>
            <person name="Ettema T.J."/>
        </authorList>
    </citation>
    <scope>NUCLEOTIDE SEQUENCE</scope>
</reference>
<protein>
    <recommendedName>
        <fullName evidence="2">Nucleotide modification associated domain-containing protein</fullName>
    </recommendedName>
</protein>
<accession>A0A0F9FYL7</accession>
<comment type="caution">
    <text evidence="1">The sequence shown here is derived from an EMBL/GenBank/DDBJ whole genome shotgun (WGS) entry which is preliminary data.</text>
</comment>
<name>A0A0F9FYL7_9ZZZZ</name>
<evidence type="ECO:0000313" key="1">
    <source>
        <dbReference type="EMBL" id="KKL56242.1"/>
    </source>
</evidence>
<dbReference type="EMBL" id="LAZR01030559">
    <property type="protein sequence ID" value="KKL56242.1"/>
    <property type="molecule type" value="Genomic_DNA"/>
</dbReference>
<proteinExistence type="predicted"/>
<organism evidence="1">
    <name type="scientific">marine sediment metagenome</name>
    <dbReference type="NCBI Taxonomy" id="412755"/>
    <lineage>
        <taxon>unclassified sequences</taxon>
        <taxon>metagenomes</taxon>
        <taxon>ecological metagenomes</taxon>
    </lineage>
</organism>
<gene>
    <name evidence="1" type="ORF">LCGC14_2247330</name>
</gene>
<feature type="non-terminal residue" evidence="1">
    <location>
        <position position="86"/>
    </location>
</feature>
<dbReference type="AlphaFoldDB" id="A0A0F9FYL7"/>